<protein>
    <submittedName>
        <fullName evidence="1">Uncharacterized protein</fullName>
    </submittedName>
</protein>
<proteinExistence type="predicted"/>
<reference evidence="1 2" key="1">
    <citation type="submission" date="2023-07" db="EMBL/GenBank/DDBJ databases">
        <title>Paenibacillus sp. JX-17 nov. isolated from soil.</title>
        <authorList>
            <person name="Wan Y."/>
            <person name="Liu B."/>
        </authorList>
    </citation>
    <scope>NUCLEOTIDE SEQUENCE [LARGE SCALE GENOMIC DNA]</scope>
    <source>
        <strain evidence="1 2">JX-17</strain>
    </source>
</reference>
<dbReference type="RefSeq" id="WP_305024960.1">
    <property type="nucleotide sequence ID" value="NZ_JAUQTB010000009.1"/>
</dbReference>
<evidence type="ECO:0000313" key="1">
    <source>
        <dbReference type="EMBL" id="MDO7907745.1"/>
    </source>
</evidence>
<keyword evidence="2" id="KW-1185">Reference proteome</keyword>
<sequence length="148" mass="16605">MSTEVRISQNTAILLEHARGKGLSDEVILEAVRSGDTTSLDTVSEEHFTYEDFLSYAQEHNEPLEQAVREGYRITFNTRNGLKIWLEKAFGLQSDRDFQVGEGVVSGLSLTAEQTRLLEQRLAPNWVIAESVNTAESHELTLKLRALA</sequence>
<evidence type="ECO:0000313" key="2">
    <source>
        <dbReference type="Proteomes" id="UP001240171"/>
    </source>
</evidence>
<comment type="caution">
    <text evidence="1">The sequence shown here is derived from an EMBL/GenBank/DDBJ whole genome shotgun (WGS) entry which is preliminary data.</text>
</comment>
<dbReference type="EMBL" id="JAUQTB010000009">
    <property type="protein sequence ID" value="MDO7907745.1"/>
    <property type="molecule type" value="Genomic_DNA"/>
</dbReference>
<accession>A0ABT9CEP8</accession>
<organism evidence="1 2">
    <name type="scientific">Paenibacillus lacisoli</name>
    <dbReference type="NCBI Taxonomy" id="3064525"/>
    <lineage>
        <taxon>Bacteria</taxon>
        <taxon>Bacillati</taxon>
        <taxon>Bacillota</taxon>
        <taxon>Bacilli</taxon>
        <taxon>Bacillales</taxon>
        <taxon>Paenibacillaceae</taxon>
        <taxon>Paenibacillus</taxon>
    </lineage>
</organism>
<dbReference type="Proteomes" id="UP001240171">
    <property type="component" value="Unassembled WGS sequence"/>
</dbReference>
<gene>
    <name evidence="1" type="ORF">Q5741_15140</name>
</gene>
<name>A0ABT9CEP8_9BACL</name>